<reference evidence="1 2" key="2">
    <citation type="submission" date="2018-06" db="EMBL/GenBank/DDBJ databases">
        <title>Metagenomic assembly of (sub)arctic Cyanobacteria and their associated microbiome from non-axenic cultures.</title>
        <authorList>
            <person name="Baurain D."/>
        </authorList>
    </citation>
    <scope>NUCLEOTIDE SEQUENCE [LARGE SCALE GENOMIC DNA]</scope>
    <source>
        <strain evidence="1">ULC129bin1</strain>
    </source>
</reference>
<comment type="caution">
    <text evidence="1">The sequence shown here is derived from an EMBL/GenBank/DDBJ whole genome shotgun (WGS) entry which is preliminary data.</text>
</comment>
<evidence type="ECO:0000313" key="1">
    <source>
        <dbReference type="EMBL" id="PZO19753.1"/>
    </source>
</evidence>
<proteinExistence type="predicted"/>
<dbReference type="Proteomes" id="UP000249354">
    <property type="component" value="Unassembled WGS sequence"/>
</dbReference>
<gene>
    <name evidence="1" type="ORF">DCF25_07800</name>
</gene>
<sequence length="62" mass="7160">MSSALQQVLSGLEQLTMEEQITVIDRATAHLEGKLKADNPIWKAYQESKRKREEVYRRLANS</sequence>
<reference evidence="2" key="1">
    <citation type="submission" date="2018-04" db="EMBL/GenBank/DDBJ databases">
        <authorList>
            <person name="Cornet L."/>
        </authorList>
    </citation>
    <scope>NUCLEOTIDE SEQUENCE [LARGE SCALE GENOMIC DNA]</scope>
</reference>
<evidence type="ECO:0000313" key="2">
    <source>
        <dbReference type="Proteomes" id="UP000249354"/>
    </source>
</evidence>
<protein>
    <submittedName>
        <fullName evidence="1">DUF2281 domain-containing protein</fullName>
    </submittedName>
</protein>
<organism evidence="1 2">
    <name type="scientific">Leptolyngbya foveolarum</name>
    <dbReference type="NCBI Taxonomy" id="47253"/>
    <lineage>
        <taxon>Bacteria</taxon>
        <taxon>Bacillati</taxon>
        <taxon>Cyanobacteriota</taxon>
        <taxon>Cyanophyceae</taxon>
        <taxon>Leptolyngbyales</taxon>
        <taxon>Leptolyngbyaceae</taxon>
        <taxon>Leptolyngbya group</taxon>
        <taxon>Leptolyngbya</taxon>
    </lineage>
</organism>
<dbReference type="AlphaFoldDB" id="A0A2W4UFN5"/>
<accession>A0A2W4UFN5</accession>
<name>A0A2W4UFN5_9CYAN</name>
<dbReference type="EMBL" id="QBMC01000038">
    <property type="protein sequence ID" value="PZO19753.1"/>
    <property type="molecule type" value="Genomic_DNA"/>
</dbReference>